<dbReference type="Gene3D" id="3.30.300.30">
    <property type="match status" value="1"/>
</dbReference>
<dbReference type="InterPro" id="IPR009081">
    <property type="entry name" value="PP-bd_ACP"/>
</dbReference>
<dbReference type="AlphaFoldDB" id="A0ABD1JSN4"/>
<name>A0ABD1JSN4_9TELE</name>
<gene>
    <name evidence="5" type="ORF">ACEWY4_014577</name>
</gene>
<dbReference type="Pfam" id="PF13570">
    <property type="entry name" value="Beta-prop_ACSF4"/>
    <property type="match status" value="1"/>
</dbReference>
<dbReference type="InterPro" id="IPR011047">
    <property type="entry name" value="Quinoprotein_ADH-like_sf"/>
</dbReference>
<dbReference type="SMART" id="SM00564">
    <property type="entry name" value="PQQ"/>
    <property type="match status" value="8"/>
</dbReference>
<dbReference type="Pfam" id="PF00501">
    <property type="entry name" value="AMP-binding"/>
    <property type="match status" value="1"/>
</dbReference>
<dbReference type="Gene3D" id="2.130.10.10">
    <property type="entry name" value="YVTN repeat-like/Quinoprotein amine dehydrogenase"/>
    <property type="match status" value="2"/>
</dbReference>
<protein>
    <recommendedName>
        <fullName evidence="7">Carrier domain-containing protein</fullName>
    </recommendedName>
</protein>
<feature type="domain" description="Carrier" evidence="3">
    <location>
        <begin position="577"/>
        <end position="624"/>
    </location>
</feature>
<evidence type="ECO:0000259" key="3">
    <source>
        <dbReference type="Pfam" id="PF00550"/>
    </source>
</evidence>
<dbReference type="PANTHER" id="PTHR44394:SF1">
    <property type="entry name" value="BETA-ALANINE-ACTIVATING ENZYME"/>
    <property type="match status" value="1"/>
</dbReference>
<dbReference type="InterPro" id="IPR002372">
    <property type="entry name" value="PQQ_rpt_dom"/>
</dbReference>
<evidence type="ECO:0000256" key="1">
    <source>
        <dbReference type="SAM" id="MobiDB-lite"/>
    </source>
</evidence>
<feature type="region of interest" description="Disordered" evidence="1">
    <location>
        <begin position="719"/>
        <end position="754"/>
    </location>
</feature>
<dbReference type="InterPro" id="IPR036736">
    <property type="entry name" value="ACP-like_sf"/>
</dbReference>
<evidence type="ECO:0008006" key="7">
    <source>
        <dbReference type="Google" id="ProtNLM"/>
    </source>
</evidence>
<dbReference type="SUPFAM" id="SSF56801">
    <property type="entry name" value="Acetyl-CoA synthetase-like"/>
    <property type="match status" value="1"/>
</dbReference>
<dbReference type="InterPro" id="IPR052091">
    <property type="entry name" value="Beta-ala_Activ/Resist"/>
</dbReference>
<dbReference type="InterPro" id="IPR018391">
    <property type="entry name" value="PQQ_b-propeller_rpt"/>
</dbReference>
<sequence>MKLKTLHEVVQKAASAQSSRTAVTFDNGTATGVLTLTYKELISASNELTNLLRCSSLQNEHLIGLFCYPEVNLPVWVLGILQLPSTYLPLNPEVPPAQTVRILHQCKLTYCVIQNELLQKFQADFSSNFALDMCAEWPTQNVTLVRIHGRPSTEAHNSEMKTESRAQTVLPSNVIKTSASMTDGQKLLAYALHTSGTTGQPKIVRVPHCCILPNIMHLRDLFEVTADDVVFLASPLTFDPSVVEMFLALTSGAQLLIVPSVIKRMPDRLAQVLFTRHKTTILQATPTLLGRFGRLVLQQKVLSADSSLRVLALGGEACPSPALLRSWRQEGNHTQIFNLYGTTEVSCWATYHRVTETELIPSTDSVPLGEPLMDTMVEVRDDKGQLVSEGEGQVFIGGQYRVCLLDEEENIVPGTMRATGDWVMIRDSQLFYLGRRDCLVKRHGQQLHLDSVQQVVDSLTEVEACAVGLCEGDRLVAFIVPSPPHTETLLSSSNAYDGGSDGGGAIPSAGLERSIQRRLSDLLPSHAIPDCLVLVPSLPLTSHGKVALGELKQVYKRYRECLGTHRNRLSADAVKKKLLVLWKETLGLSEDVVVEAGANFLLSGGDSLQALRFCDSISAATGISSMGLLEVVLDGSYSDILRHVTMATFPKELDLEAQVALKRQHADAGAHSPVPPKRQIEEPSMTVTSVRHMGVVVASDTGIVGYVVRRAGEVVRVGHLHATESKSPTERSGGGSQKISQTDKCRTQEVNSETTDLATTVKDNDDLKPSHLLGPSKNTSDCGPAAVSDLQVGTSVDSPQLSLRVRWSSDTGRCVDASPVLLVETISGRATVLIGSHSHRMQALDLDSGEVHWERVLGDRLESSAAVSACGTLVAVGCYDGQVYFLRVDSGDTWWTFETKDAVKSCPTVDHSTGLVIVGSHDGHVYALNPLEKSLVWKRHCGGGAVFSSPCLHSTLRLLYAATLQGHLLCLNPATGATVWTQWRDIPFFSSPCCSSSAVFIGSVDGNIYSFSHMGDMLWQCTTSGPVFSSPCVVSAPPASNQSLVCGSHDGCVYSLSCTDGSVRWKFQTTGKVYSSPFIFRPHPGGRQTLVAAASTDGTVWVLNGQDGTVCASLSLPGELFSSPVVWEQTLVIGCRNDYVYCLELTQDPLMNSASQQ</sequence>
<evidence type="ECO:0000259" key="4">
    <source>
        <dbReference type="Pfam" id="PF13570"/>
    </source>
</evidence>
<feature type="domain" description="AMP-dependent synthetase/ligase" evidence="2">
    <location>
        <begin position="11"/>
        <end position="399"/>
    </location>
</feature>
<reference evidence="5 6" key="1">
    <citation type="submission" date="2024-09" db="EMBL/GenBank/DDBJ databases">
        <title>A chromosome-level genome assembly of Gray's grenadier anchovy, Coilia grayii.</title>
        <authorList>
            <person name="Fu Z."/>
        </authorList>
    </citation>
    <scope>NUCLEOTIDE SEQUENCE [LARGE SCALE GENOMIC DNA]</scope>
    <source>
        <strain evidence="5">G4</strain>
        <tissue evidence="5">Muscle</tissue>
    </source>
</reference>
<dbReference type="Proteomes" id="UP001591681">
    <property type="component" value="Unassembled WGS sequence"/>
</dbReference>
<evidence type="ECO:0000259" key="2">
    <source>
        <dbReference type="Pfam" id="PF00501"/>
    </source>
</evidence>
<proteinExistence type="predicted"/>
<dbReference type="InterPro" id="IPR000873">
    <property type="entry name" value="AMP-dep_synth/lig_dom"/>
</dbReference>
<dbReference type="CDD" id="cd17654">
    <property type="entry name" value="A_NRPS_acs4"/>
    <property type="match status" value="1"/>
</dbReference>
<dbReference type="SUPFAM" id="SSF50998">
    <property type="entry name" value="Quinoprotein alcohol dehydrogenase-like"/>
    <property type="match status" value="1"/>
</dbReference>
<dbReference type="Pfam" id="PF00550">
    <property type="entry name" value="PP-binding"/>
    <property type="match status" value="1"/>
</dbReference>
<evidence type="ECO:0000313" key="5">
    <source>
        <dbReference type="EMBL" id="KAL2089889.1"/>
    </source>
</evidence>
<evidence type="ECO:0000313" key="6">
    <source>
        <dbReference type="Proteomes" id="UP001591681"/>
    </source>
</evidence>
<dbReference type="InterPro" id="IPR048005">
    <property type="entry name" value="AASDH_AMP"/>
</dbReference>
<dbReference type="Gene3D" id="3.40.50.12780">
    <property type="entry name" value="N-terminal domain of ligase-like"/>
    <property type="match status" value="1"/>
</dbReference>
<dbReference type="PANTHER" id="PTHR44394">
    <property type="entry name" value="BETA-ALANINE-ACTIVATING ENZYME"/>
    <property type="match status" value="1"/>
</dbReference>
<comment type="caution">
    <text evidence="5">The sequence shown here is derived from an EMBL/GenBank/DDBJ whole genome shotgun (WGS) entry which is preliminary data.</text>
</comment>
<dbReference type="InterPro" id="IPR015943">
    <property type="entry name" value="WD40/YVTN_repeat-like_dom_sf"/>
</dbReference>
<dbReference type="EMBL" id="JBHFQA010000012">
    <property type="protein sequence ID" value="KAL2089889.1"/>
    <property type="molecule type" value="Genomic_DNA"/>
</dbReference>
<organism evidence="5 6">
    <name type="scientific">Coilia grayii</name>
    <name type="common">Gray's grenadier anchovy</name>
    <dbReference type="NCBI Taxonomy" id="363190"/>
    <lineage>
        <taxon>Eukaryota</taxon>
        <taxon>Metazoa</taxon>
        <taxon>Chordata</taxon>
        <taxon>Craniata</taxon>
        <taxon>Vertebrata</taxon>
        <taxon>Euteleostomi</taxon>
        <taxon>Actinopterygii</taxon>
        <taxon>Neopterygii</taxon>
        <taxon>Teleostei</taxon>
        <taxon>Clupei</taxon>
        <taxon>Clupeiformes</taxon>
        <taxon>Clupeoidei</taxon>
        <taxon>Engraulidae</taxon>
        <taxon>Coilinae</taxon>
        <taxon>Coilia</taxon>
    </lineage>
</organism>
<feature type="domain" description="Pyrrolo-quinoline quinone repeat" evidence="4">
    <location>
        <begin position="811"/>
        <end position="1145"/>
    </location>
</feature>
<dbReference type="InterPro" id="IPR042099">
    <property type="entry name" value="ANL_N_sf"/>
</dbReference>
<keyword evidence="6" id="KW-1185">Reference proteome</keyword>
<accession>A0ABD1JSN4</accession>
<dbReference type="Gene3D" id="1.10.1200.10">
    <property type="entry name" value="ACP-like"/>
    <property type="match status" value="1"/>
</dbReference>
<dbReference type="InterPro" id="IPR045851">
    <property type="entry name" value="AMP-bd_C_sf"/>
</dbReference>